<dbReference type="EMBL" id="FOOX01000006">
    <property type="protein sequence ID" value="SFG58302.1"/>
    <property type="molecule type" value="Genomic_DNA"/>
</dbReference>
<dbReference type="Pfam" id="PF08902">
    <property type="entry name" value="DUF1848"/>
    <property type="match status" value="1"/>
</dbReference>
<evidence type="ECO:0008006" key="3">
    <source>
        <dbReference type="Google" id="ProtNLM"/>
    </source>
</evidence>
<gene>
    <name evidence="1" type="ORF">SAMN05660649_02093</name>
</gene>
<dbReference type="STRING" id="341036.SAMN05660649_02093"/>
<protein>
    <recommendedName>
        <fullName evidence="3">DNA repair photolyase</fullName>
    </recommendedName>
</protein>
<accession>A0A1I2SZY7</accession>
<evidence type="ECO:0000313" key="2">
    <source>
        <dbReference type="Proteomes" id="UP000199337"/>
    </source>
</evidence>
<sequence>MKKVISMSRRTDMRWFAEELIPVLRNKYPPEKVHTVVCWTKFPGCIYNGPYAGVLEMYGQVYAQVTITGLGGSPLEPNVPGWRETLRDLAGLVDFLGNPDRVRVRVDPLVALRRGDRIISNVAVAHNIIEQAMDLGITTFTTSFMEEYPKVKRRLARHGYEIITLPQSRRVDIVRHLSECVAKDGGRLYTCAVPGFAGSSCIDGPLLQRLHPEGEPCSDKKAAGQRGLCNCTESVDIGWYSMRCASGCLYCYAQVDNKPVEIACRE</sequence>
<proteinExistence type="predicted"/>
<dbReference type="InterPro" id="IPR014998">
    <property type="entry name" value="DUF1848"/>
</dbReference>
<dbReference type="RefSeq" id="WP_238456401.1">
    <property type="nucleotide sequence ID" value="NZ_FOOX01000006.1"/>
</dbReference>
<dbReference type="Proteomes" id="UP000199337">
    <property type="component" value="Unassembled WGS sequence"/>
</dbReference>
<reference evidence="2" key="1">
    <citation type="submission" date="2016-10" db="EMBL/GenBank/DDBJ databases">
        <authorList>
            <person name="Varghese N."/>
            <person name="Submissions S."/>
        </authorList>
    </citation>
    <scope>NUCLEOTIDE SEQUENCE [LARGE SCALE GENOMIC DNA]</scope>
    <source>
        <strain evidence="2">DSM 17038</strain>
    </source>
</reference>
<evidence type="ECO:0000313" key="1">
    <source>
        <dbReference type="EMBL" id="SFG58302.1"/>
    </source>
</evidence>
<keyword evidence="2" id="KW-1185">Reference proteome</keyword>
<organism evidence="1 2">
    <name type="scientific">Desulfotruncus arcticus DSM 17038</name>
    <dbReference type="NCBI Taxonomy" id="1121424"/>
    <lineage>
        <taxon>Bacteria</taxon>
        <taxon>Bacillati</taxon>
        <taxon>Bacillota</taxon>
        <taxon>Clostridia</taxon>
        <taxon>Eubacteriales</taxon>
        <taxon>Desulfallaceae</taxon>
        <taxon>Desulfotruncus</taxon>
    </lineage>
</organism>
<dbReference type="AlphaFoldDB" id="A0A1I2SZY7"/>
<name>A0A1I2SZY7_9FIRM</name>